<feature type="DNA-binding region" description="OmpR/PhoB-type" evidence="3">
    <location>
        <begin position="1"/>
        <end position="91"/>
    </location>
</feature>
<dbReference type="PRINTS" id="PR00364">
    <property type="entry name" value="DISEASERSIST"/>
</dbReference>
<dbReference type="SMART" id="SM00862">
    <property type="entry name" value="Trans_reg_C"/>
    <property type="match status" value="1"/>
</dbReference>
<dbReference type="Pfam" id="PF03704">
    <property type="entry name" value="BTAD"/>
    <property type="match status" value="1"/>
</dbReference>
<dbReference type="PANTHER" id="PTHR47691">
    <property type="entry name" value="REGULATOR-RELATED"/>
    <property type="match status" value="1"/>
</dbReference>
<keyword evidence="6" id="KW-1185">Reference proteome</keyword>
<evidence type="ECO:0000313" key="5">
    <source>
        <dbReference type="EMBL" id="QVI20355.1"/>
    </source>
</evidence>
<evidence type="ECO:0000256" key="3">
    <source>
        <dbReference type="PROSITE-ProRule" id="PRU01091"/>
    </source>
</evidence>
<dbReference type="InterPro" id="IPR016032">
    <property type="entry name" value="Sig_transdc_resp-reg_C-effctor"/>
</dbReference>
<name>A0ABX8CPA0_9NOCA</name>
<dbReference type="Gene3D" id="3.40.50.300">
    <property type="entry name" value="P-loop containing nucleotide triphosphate hydrolases"/>
    <property type="match status" value="1"/>
</dbReference>
<dbReference type="InterPro" id="IPR001867">
    <property type="entry name" value="OmpR/PhoB-type_DNA-bd"/>
</dbReference>
<dbReference type="Gene3D" id="1.10.10.10">
    <property type="entry name" value="Winged helix-like DNA-binding domain superfamily/Winged helix DNA-binding domain"/>
    <property type="match status" value="1"/>
</dbReference>
<reference evidence="5 6" key="1">
    <citation type="submission" date="2021-04" db="EMBL/GenBank/DDBJ databases">
        <title>Nocardia tengchongensis.</title>
        <authorList>
            <person name="Zhuang k."/>
            <person name="Ran Y."/>
            <person name="Li W."/>
        </authorList>
    </citation>
    <scope>NUCLEOTIDE SEQUENCE [LARGE SCALE GENOMIC DNA]</scope>
    <source>
        <strain evidence="5 6">CFH S0057</strain>
    </source>
</reference>
<dbReference type="InterPro" id="IPR011990">
    <property type="entry name" value="TPR-like_helical_dom_sf"/>
</dbReference>
<dbReference type="SUPFAM" id="SSF52540">
    <property type="entry name" value="P-loop containing nucleoside triphosphate hydrolases"/>
    <property type="match status" value="1"/>
</dbReference>
<dbReference type="PANTHER" id="PTHR47691:SF3">
    <property type="entry name" value="HTH-TYPE TRANSCRIPTIONAL REGULATOR RV0890C-RELATED"/>
    <property type="match status" value="1"/>
</dbReference>
<dbReference type="InterPro" id="IPR058852">
    <property type="entry name" value="HTH_77"/>
</dbReference>
<evidence type="ECO:0000256" key="2">
    <source>
        <dbReference type="ARBA" id="ARBA00023125"/>
    </source>
</evidence>
<dbReference type="InterPro" id="IPR036388">
    <property type="entry name" value="WH-like_DNA-bd_sf"/>
</dbReference>
<protein>
    <submittedName>
        <fullName evidence="5">Winged helix-turn-helix domain-containing protein</fullName>
    </submittedName>
</protein>
<dbReference type="Pfam" id="PF25872">
    <property type="entry name" value="HTH_77"/>
    <property type="match status" value="1"/>
</dbReference>
<dbReference type="EMBL" id="CP074371">
    <property type="protein sequence ID" value="QVI20355.1"/>
    <property type="molecule type" value="Genomic_DNA"/>
</dbReference>
<accession>A0ABX8CPA0</accession>
<evidence type="ECO:0000313" key="6">
    <source>
        <dbReference type="Proteomes" id="UP000683310"/>
    </source>
</evidence>
<organism evidence="5 6">
    <name type="scientific">Nocardia tengchongensis</name>
    <dbReference type="NCBI Taxonomy" id="2055889"/>
    <lineage>
        <taxon>Bacteria</taxon>
        <taxon>Bacillati</taxon>
        <taxon>Actinomycetota</taxon>
        <taxon>Actinomycetes</taxon>
        <taxon>Mycobacteriales</taxon>
        <taxon>Nocardiaceae</taxon>
        <taxon>Nocardia</taxon>
    </lineage>
</organism>
<gene>
    <name evidence="5" type="ORF">KHQ06_29865</name>
</gene>
<dbReference type="InterPro" id="IPR005158">
    <property type="entry name" value="BTAD"/>
</dbReference>
<dbReference type="PROSITE" id="PS51755">
    <property type="entry name" value="OMPR_PHOB"/>
    <property type="match status" value="1"/>
</dbReference>
<feature type="domain" description="OmpR/PhoB-type" evidence="4">
    <location>
        <begin position="1"/>
        <end position="91"/>
    </location>
</feature>
<sequence>MRVALLGPISIVSANDAAVPVGGPRIRALLALLALQRGQVVSTSSLIDGIWGEQPPDGAANALQSLVKRLRAAIAPSSAIETRNGGYVLTIPPEAVDASRFTRLVAEGTWHLERGEPERAAELIDAALGLWRGAALADISSFAIFESAISALTEQRLTAIETRAQAYLALGRAGELIQQLTQENIAHPFRETLAACLIRAFAAVGRPAEAMRAFERTRHVLDRELAADPGQVLTAVLREIHAAPRQPPSTVGTTRLRGRPTSFVGRDDDIARLDRILSSTALITLVGPGGAGKTRLAVETAARVAARWSHGACMVELAAVTEPGLVGSAVLAALAVPSNRDEIRPDALAQVCSVLADKRVLLIIDNCEHVTAGAAPLVDALLRRCPALTIVATSREPLGIAGETLYPVTPLTLPAPRHPTATAAESAAVRLFIDRARAVLPAFALTDDNCEAVGDIVRRLDGVPLAIELAAARIRTMTPSAILERLDDRFLLLTNGYRTEAGRHRTLRAVVDWSWQLLDRSERELACRISIFVGGATLDAIERVCGGDLDTLASLVDKSLVEFDGARYRMLETIRAYAATELTLAGERAQLESAHADDVLALVEQAEPALRTARQHEWVTRLTLEHDNCIAALGWAVRTADIDRSLRLCGSLVWYWTLCGFRAEAAHWCAQVLALVEQPPPGSTANYLACAFSHRLPVHYDILWWGPTDNDGDLDGLVCTAAAEQRQPNPVFVLVYAVRRSRAGDRALLDEAVRSTDPWLAANARLRRGLETLSDTGPEAAVRDLESALVQLREIGEPRALVRALLILARYRTNTLGLSAALPLMAEAAELTDTWLGTDEVVGVHTWLGQLRVWHGDIAAAAAEVAIARARLDATVPTFTRTWIQVVEAEIASRRGKLGEAIDLFHEALATVTAHRVRADRPVEGIATAVEIWGRTAFAIALLDSGDPYRAHSELADAFDLLQGQVAGNLPLLLAIGVGYASVALANGDTRLAVTIIGARDLLHTGPHRGPGPRQIIDVARIRLGANAVDQALGLGHALTLDGFRALLSECRSRPPQNIAPLARIV</sequence>
<dbReference type="SUPFAM" id="SSF48452">
    <property type="entry name" value="TPR-like"/>
    <property type="match status" value="1"/>
</dbReference>
<dbReference type="Proteomes" id="UP000683310">
    <property type="component" value="Chromosome"/>
</dbReference>
<dbReference type="SUPFAM" id="SSF46894">
    <property type="entry name" value="C-terminal effector domain of the bipartite response regulators"/>
    <property type="match status" value="1"/>
</dbReference>
<comment type="similarity">
    <text evidence="1">Belongs to the AfsR/DnrI/RedD regulatory family.</text>
</comment>
<keyword evidence="2 3" id="KW-0238">DNA-binding</keyword>
<dbReference type="CDD" id="cd15831">
    <property type="entry name" value="BTAD"/>
    <property type="match status" value="1"/>
</dbReference>
<proteinExistence type="inferred from homology"/>
<dbReference type="InterPro" id="IPR027417">
    <property type="entry name" value="P-loop_NTPase"/>
</dbReference>
<dbReference type="Pfam" id="PF00486">
    <property type="entry name" value="Trans_reg_C"/>
    <property type="match status" value="1"/>
</dbReference>
<dbReference type="SMART" id="SM01043">
    <property type="entry name" value="BTAD"/>
    <property type="match status" value="1"/>
</dbReference>
<dbReference type="Gene3D" id="1.25.40.10">
    <property type="entry name" value="Tetratricopeptide repeat domain"/>
    <property type="match status" value="1"/>
</dbReference>
<evidence type="ECO:0000256" key="1">
    <source>
        <dbReference type="ARBA" id="ARBA00005820"/>
    </source>
</evidence>
<evidence type="ECO:0000259" key="4">
    <source>
        <dbReference type="PROSITE" id="PS51755"/>
    </source>
</evidence>